<dbReference type="EMBL" id="BMOF01000055">
    <property type="protein sequence ID" value="GGK06520.1"/>
    <property type="molecule type" value="Genomic_DNA"/>
</dbReference>
<dbReference type="InterPro" id="IPR038705">
    <property type="entry name" value="YabP_sf"/>
</dbReference>
<evidence type="ECO:0000313" key="1">
    <source>
        <dbReference type="EMBL" id="GGK06520.1"/>
    </source>
</evidence>
<accession>A0A8J3B9Z6</accession>
<dbReference type="InterPro" id="IPR022476">
    <property type="entry name" value="Spore_YabP/YqfC"/>
</dbReference>
<keyword evidence="2" id="KW-1185">Reference proteome</keyword>
<dbReference type="AlphaFoldDB" id="A0A8J3B9Z6"/>
<comment type="caution">
    <text evidence="1">The sequence shown here is derived from an EMBL/GenBank/DDBJ whole genome shotgun (WGS) entry which is preliminary data.</text>
</comment>
<dbReference type="RefSeq" id="WP_054669658.1">
    <property type="nucleotide sequence ID" value="NZ_BMOF01000055.1"/>
</dbReference>
<protein>
    <submittedName>
        <fullName evidence="1">Sporulation protein YabP</fullName>
    </submittedName>
</protein>
<dbReference type="PIRSF" id="PIRSF011576">
    <property type="entry name" value="YabP"/>
    <property type="match status" value="1"/>
</dbReference>
<reference evidence="1" key="1">
    <citation type="journal article" date="2014" name="Int. J. Syst. Evol. Microbiol.">
        <title>Complete genome sequence of Corynebacterium casei LMG S-19264T (=DSM 44701T), isolated from a smear-ripened cheese.</title>
        <authorList>
            <consortium name="US DOE Joint Genome Institute (JGI-PGF)"/>
            <person name="Walter F."/>
            <person name="Albersmeier A."/>
            <person name="Kalinowski J."/>
            <person name="Ruckert C."/>
        </authorList>
    </citation>
    <scope>NUCLEOTIDE SEQUENCE</scope>
    <source>
        <strain evidence="1">JCM 14719</strain>
    </source>
</reference>
<evidence type="ECO:0000313" key="2">
    <source>
        <dbReference type="Proteomes" id="UP000637720"/>
    </source>
</evidence>
<gene>
    <name evidence="1" type="ORF">GCM10007043_20740</name>
</gene>
<dbReference type="Proteomes" id="UP000637720">
    <property type="component" value="Unassembled WGS sequence"/>
</dbReference>
<dbReference type="InterPro" id="IPR012504">
    <property type="entry name" value="Spore_YabP"/>
</dbReference>
<reference evidence="1" key="2">
    <citation type="submission" date="2020-09" db="EMBL/GenBank/DDBJ databases">
        <authorList>
            <person name="Sun Q."/>
            <person name="Ohkuma M."/>
        </authorList>
    </citation>
    <scope>NUCLEOTIDE SEQUENCE</scope>
    <source>
        <strain evidence="1">JCM 14719</strain>
    </source>
</reference>
<name>A0A8J3B9Z6_9BACI</name>
<organism evidence="1 2">
    <name type="scientific">Calditerricola satsumensis</name>
    <dbReference type="NCBI Taxonomy" id="373054"/>
    <lineage>
        <taxon>Bacteria</taxon>
        <taxon>Bacillati</taxon>
        <taxon>Bacillota</taxon>
        <taxon>Bacilli</taxon>
        <taxon>Bacillales</taxon>
        <taxon>Bacillaceae</taxon>
        <taxon>Calditerricola</taxon>
    </lineage>
</organism>
<sequence length="95" mass="10633">MEGKGRGQLHHEIVMENRKALRITGVINVESFDSEEFLLETSCGFLAIRGQQLHMKSLNVEQGQVAIEGKVIEMGYLDEGAPGERAKGLFSRLFR</sequence>
<dbReference type="Pfam" id="PF07873">
    <property type="entry name" value="YabP"/>
    <property type="match status" value="1"/>
</dbReference>
<dbReference type="GO" id="GO:0030435">
    <property type="term" value="P:sporulation resulting in formation of a cellular spore"/>
    <property type="evidence" value="ECO:0007669"/>
    <property type="project" value="InterPro"/>
</dbReference>
<proteinExistence type="predicted"/>
<dbReference type="NCBIfam" id="TIGR02892">
    <property type="entry name" value="spore_yabP"/>
    <property type="match status" value="1"/>
</dbReference>
<dbReference type="Gene3D" id="2.60.40.2000">
    <property type="match status" value="1"/>
</dbReference>